<evidence type="ECO:0000313" key="2">
    <source>
        <dbReference type="Proteomes" id="UP001165960"/>
    </source>
</evidence>
<sequence length="76" mass="9218">MEQCPSHGSLRHGIEESHELDFYHLYKLLLALRLELTVSWEPRSSTNIHFRLRWYLLFADIILEYKDEIKLTIFIQ</sequence>
<dbReference type="EMBL" id="QTSX02007285">
    <property type="protein sequence ID" value="KAJ9049030.1"/>
    <property type="molecule type" value="Genomic_DNA"/>
</dbReference>
<gene>
    <name evidence="1" type="ORF">DSO57_1028806</name>
</gene>
<reference evidence="1" key="1">
    <citation type="submission" date="2022-04" db="EMBL/GenBank/DDBJ databases">
        <title>Genome of the entomopathogenic fungus Entomophthora muscae.</title>
        <authorList>
            <person name="Elya C."/>
            <person name="Lovett B.R."/>
            <person name="Lee E."/>
            <person name="Macias A.M."/>
            <person name="Hajek A.E."/>
            <person name="De Bivort B.L."/>
            <person name="Kasson M.T."/>
            <person name="De Fine Licht H.H."/>
            <person name="Stajich J.E."/>
        </authorList>
    </citation>
    <scope>NUCLEOTIDE SEQUENCE</scope>
    <source>
        <strain evidence="1">Berkeley</strain>
    </source>
</reference>
<evidence type="ECO:0000313" key="1">
    <source>
        <dbReference type="EMBL" id="KAJ9049030.1"/>
    </source>
</evidence>
<proteinExistence type="predicted"/>
<dbReference type="Proteomes" id="UP001165960">
    <property type="component" value="Unassembled WGS sequence"/>
</dbReference>
<organism evidence="1 2">
    <name type="scientific">Entomophthora muscae</name>
    <dbReference type="NCBI Taxonomy" id="34485"/>
    <lineage>
        <taxon>Eukaryota</taxon>
        <taxon>Fungi</taxon>
        <taxon>Fungi incertae sedis</taxon>
        <taxon>Zoopagomycota</taxon>
        <taxon>Entomophthoromycotina</taxon>
        <taxon>Entomophthoromycetes</taxon>
        <taxon>Entomophthorales</taxon>
        <taxon>Entomophthoraceae</taxon>
        <taxon>Entomophthora</taxon>
    </lineage>
</organism>
<comment type="caution">
    <text evidence="1">The sequence shown here is derived from an EMBL/GenBank/DDBJ whole genome shotgun (WGS) entry which is preliminary data.</text>
</comment>
<accession>A0ACC2RGG6</accession>
<protein>
    <submittedName>
        <fullName evidence="1">Uncharacterized protein</fullName>
    </submittedName>
</protein>
<keyword evidence="2" id="KW-1185">Reference proteome</keyword>
<name>A0ACC2RGG6_9FUNG</name>